<keyword evidence="9" id="KW-0472">Membrane</keyword>
<keyword evidence="2" id="KW-0645">Protease</keyword>
<dbReference type="SUPFAM" id="SSF55486">
    <property type="entry name" value="Metalloproteases ('zincins'), catalytic domain"/>
    <property type="match status" value="1"/>
</dbReference>
<keyword evidence="3 7" id="KW-0479">Metal-binding</keyword>
<feature type="binding site" evidence="7">
    <location>
        <position position="274"/>
    </location>
    <ligand>
        <name>Zn(2+)</name>
        <dbReference type="ChEBI" id="CHEBI:29105"/>
        <note>catalytic</note>
    </ligand>
</feature>
<dbReference type="VEuPathDB" id="TrichDB:TVAGG3_0586020"/>
<dbReference type="FunFam" id="3.10.170.20:FF:000013">
    <property type="match status" value="1"/>
</dbReference>
<feature type="region of interest" description="Disordered" evidence="8">
    <location>
        <begin position="566"/>
        <end position="614"/>
    </location>
</feature>
<accession>A2EYJ7</accession>
<keyword evidence="5 7" id="KW-0862">Zinc</keyword>
<evidence type="ECO:0000256" key="1">
    <source>
        <dbReference type="ARBA" id="ARBA00005860"/>
    </source>
</evidence>
<dbReference type="GO" id="GO:0007155">
    <property type="term" value="P:cell adhesion"/>
    <property type="evidence" value="ECO:0007669"/>
    <property type="project" value="InterPro"/>
</dbReference>
<keyword evidence="9" id="KW-0812">Transmembrane</keyword>
<name>A2EYJ7_TRIV3</name>
<evidence type="ECO:0000313" key="10">
    <source>
        <dbReference type="EMBL" id="EAY02273.1"/>
    </source>
</evidence>
<keyword evidence="11" id="KW-1185">Reference proteome</keyword>
<reference evidence="10" key="2">
    <citation type="journal article" date="2007" name="Science">
        <title>Draft genome sequence of the sexually transmitted pathogen Trichomonas vaginalis.</title>
        <authorList>
            <person name="Carlton J.M."/>
            <person name="Hirt R.P."/>
            <person name="Silva J.C."/>
            <person name="Delcher A.L."/>
            <person name="Schatz M."/>
            <person name="Zhao Q."/>
            <person name="Wortman J.R."/>
            <person name="Bidwell S.L."/>
            <person name="Alsmark U.C.M."/>
            <person name="Besteiro S."/>
            <person name="Sicheritz-Ponten T."/>
            <person name="Noel C.J."/>
            <person name="Dacks J.B."/>
            <person name="Foster P.G."/>
            <person name="Simillion C."/>
            <person name="Van de Peer Y."/>
            <person name="Miranda-Saavedra D."/>
            <person name="Barton G.J."/>
            <person name="Westrop G.D."/>
            <person name="Mueller S."/>
            <person name="Dessi D."/>
            <person name="Fiori P.L."/>
            <person name="Ren Q."/>
            <person name="Paulsen I."/>
            <person name="Zhang H."/>
            <person name="Bastida-Corcuera F.D."/>
            <person name="Simoes-Barbosa A."/>
            <person name="Brown M.T."/>
            <person name="Hayes R.D."/>
            <person name="Mukherjee M."/>
            <person name="Okumura C.Y."/>
            <person name="Schneider R."/>
            <person name="Smith A.J."/>
            <person name="Vanacova S."/>
            <person name="Villalvazo M."/>
            <person name="Haas B.J."/>
            <person name="Pertea M."/>
            <person name="Feldblyum T.V."/>
            <person name="Utterback T.R."/>
            <person name="Shu C.L."/>
            <person name="Osoegawa K."/>
            <person name="de Jong P.J."/>
            <person name="Hrdy I."/>
            <person name="Horvathova L."/>
            <person name="Zubacova Z."/>
            <person name="Dolezal P."/>
            <person name="Malik S.B."/>
            <person name="Logsdon J.M. Jr."/>
            <person name="Henze K."/>
            <person name="Gupta A."/>
            <person name="Wang C.C."/>
            <person name="Dunne R.L."/>
            <person name="Upcroft J.A."/>
            <person name="Upcroft P."/>
            <person name="White O."/>
            <person name="Salzberg S.L."/>
            <person name="Tang P."/>
            <person name="Chiu C.-H."/>
            <person name="Lee Y.-S."/>
            <person name="Embley T.M."/>
            <person name="Coombs G.H."/>
            <person name="Mottram J.C."/>
            <person name="Tachezy J."/>
            <person name="Fraser-Liggett C.M."/>
            <person name="Johnson P.J."/>
        </authorList>
    </citation>
    <scope>NUCLEOTIDE SEQUENCE [LARGE SCALE GENOMIC DNA]</scope>
    <source>
        <strain evidence="10">G3</strain>
    </source>
</reference>
<feature type="compositionally biased region" description="Basic and acidic residues" evidence="8">
    <location>
        <begin position="589"/>
        <end position="599"/>
    </location>
</feature>
<evidence type="ECO:0000256" key="9">
    <source>
        <dbReference type="SAM" id="Phobius"/>
    </source>
</evidence>
<feature type="compositionally biased region" description="Polar residues" evidence="8">
    <location>
        <begin position="604"/>
        <end position="614"/>
    </location>
</feature>
<proteinExistence type="inferred from homology"/>
<organism evidence="10 11">
    <name type="scientific">Trichomonas vaginalis (strain ATCC PRA-98 / G3)</name>
    <dbReference type="NCBI Taxonomy" id="412133"/>
    <lineage>
        <taxon>Eukaryota</taxon>
        <taxon>Metamonada</taxon>
        <taxon>Parabasalia</taxon>
        <taxon>Trichomonadida</taxon>
        <taxon>Trichomonadidae</taxon>
        <taxon>Trichomonas</taxon>
    </lineage>
</organism>
<evidence type="ECO:0000256" key="5">
    <source>
        <dbReference type="ARBA" id="ARBA00022833"/>
    </source>
</evidence>
<evidence type="ECO:0000256" key="4">
    <source>
        <dbReference type="ARBA" id="ARBA00022801"/>
    </source>
</evidence>
<reference evidence="10" key="1">
    <citation type="submission" date="2006-10" db="EMBL/GenBank/DDBJ databases">
        <authorList>
            <person name="Amadeo P."/>
            <person name="Zhao Q."/>
            <person name="Wortman J."/>
            <person name="Fraser-Liggett C."/>
            <person name="Carlton J."/>
        </authorList>
    </citation>
    <scope>NUCLEOTIDE SEQUENCE</scope>
    <source>
        <strain evidence="10">G3</strain>
    </source>
</reference>
<comment type="cofactor">
    <cofactor evidence="7">
        <name>Zn(2+)</name>
        <dbReference type="ChEBI" id="CHEBI:29105"/>
    </cofactor>
    <text evidence="7">Binds 1 zinc ion per subunit.</text>
</comment>
<dbReference type="Gene3D" id="3.10.170.20">
    <property type="match status" value="1"/>
</dbReference>
<evidence type="ECO:0000256" key="2">
    <source>
        <dbReference type="ARBA" id="ARBA00022670"/>
    </source>
</evidence>
<dbReference type="InterPro" id="IPR001577">
    <property type="entry name" value="Peptidase_M8"/>
</dbReference>
<gene>
    <name evidence="10" type="ORF">TVAG_030890</name>
</gene>
<dbReference type="GO" id="GO:0006508">
    <property type="term" value="P:proteolysis"/>
    <property type="evidence" value="ECO:0007669"/>
    <property type="project" value="UniProtKB-KW"/>
</dbReference>
<dbReference type="GO" id="GO:0016020">
    <property type="term" value="C:membrane"/>
    <property type="evidence" value="ECO:0007669"/>
    <property type="project" value="InterPro"/>
</dbReference>
<protein>
    <submittedName>
        <fullName evidence="10">GP63-like</fullName>
    </submittedName>
</protein>
<feature type="transmembrane region" description="Helical" evidence="9">
    <location>
        <begin position="537"/>
        <end position="559"/>
    </location>
</feature>
<dbReference type="KEGG" id="tva:4760110"/>
<sequence length="614" mass="69874">MLFGLILSVKSLDNAYFTDDGQLIFPDPIEVETYPKGTRRNLDESGWKNIRIKLNYSYITGELRDPLSCYEEGQVVKVTSTQSVTCTKEMALLNFNMTNLTITMNNLKEFAEKFLKVIPTPNKDYDLKYIVKINRYPKGSSVAARAGYLETDNLHRLILSQVLINQDHLVKYVSQFETNRSTFINIMFHEFTHALGAIHSYYHHRNSTLYYSTKQQRCTLSKYGKNYTFLTGPYSHLFAQKHYGVDVFVGDDKNCSSGIELEDGFEDIGSDGSHIKANRFFTDLNIGMSVQQETAIVERITAATIAILQDTGNYICNWSMAKPLVWGNRESQIGGEPIKDFALGPPQLVFPELYLAQGKLGDSIGFDYKYTGMNLGSPYDSSCDGYWAKLCSNKEFYNPLNLKYLAGYDIFDYALVKMPFESCKEGEAIIPGVGGCRKYICDKYDSFTLITPEFEDINGSETNITCTRDNPNETIIVRNSNYKNKYENLTCVHPELFCRTVKLSEMHFVRDPFDPDLSVTQLDDPYEKSNKGKVVKIVVPCVILGIIIIAVIVIIVIIIRKKQHSNEENDDEEVYDHKNDDIENIENTNKPDKPNKTKQAEAPTPNTEENYLSD</sequence>
<dbReference type="VEuPathDB" id="TrichDB:TVAG_030890"/>
<dbReference type="AlphaFoldDB" id="A2EYJ7"/>
<evidence type="ECO:0000256" key="7">
    <source>
        <dbReference type="PIRSR" id="PIRSR601577-2"/>
    </source>
</evidence>
<comment type="similarity">
    <text evidence="1">Belongs to the peptidase M8 family.</text>
</comment>
<keyword evidence="4" id="KW-0378">Hydrolase</keyword>
<dbReference type="GO" id="GO:0046872">
    <property type="term" value="F:metal ion binding"/>
    <property type="evidence" value="ECO:0007669"/>
    <property type="project" value="UniProtKB-KW"/>
</dbReference>
<keyword evidence="9" id="KW-1133">Transmembrane helix</keyword>
<evidence type="ECO:0000313" key="11">
    <source>
        <dbReference type="Proteomes" id="UP000001542"/>
    </source>
</evidence>
<keyword evidence="6 7" id="KW-0482">Metalloprotease</keyword>
<dbReference type="GO" id="GO:0005737">
    <property type="term" value="C:cytoplasm"/>
    <property type="evidence" value="ECO:0000318"/>
    <property type="project" value="GO_Central"/>
</dbReference>
<evidence type="ECO:0000256" key="6">
    <source>
        <dbReference type="ARBA" id="ARBA00023049"/>
    </source>
</evidence>
<dbReference type="RefSeq" id="XP_001314590.1">
    <property type="nucleotide sequence ID" value="XM_001314561.1"/>
</dbReference>
<dbReference type="Gene3D" id="3.90.132.10">
    <property type="entry name" value="Leishmanolysin , domain 2"/>
    <property type="match status" value="1"/>
</dbReference>
<dbReference type="InParanoid" id="A2EYJ7"/>
<dbReference type="Pfam" id="PF01457">
    <property type="entry name" value="Peptidase_M8"/>
    <property type="match status" value="1"/>
</dbReference>
<dbReference type="PANTHER" id="PTHR10942:SF0">
    <property type="entry name" value="LEISHMANOLYSIN-LIKE PEPTIDASE"/>
    <property type="match status" value="1"/>
</dbReference>
<dbReference type="Proteomes" id="UP000001542">
    <property type="component" value="Unassembled WGS sequence"/>
</dbReference>
<evidence type="ECO:0000256" key="3">
    <source>
        <dbReference type="ARBA" id="ARBA00022723"/>
    </source>
</evidence>
<dbReference type="GO" id="GO:0004222">
    <property type="term" value="F:metalloendopeptidase activity"/>
    <property type="evidence" value="ECO:0007669"/>
    <property type="project" value="InterPro"/>
</dbReference>
<dbReference type="EMBL" id="DS113541">
    <property type="protein sequence ID" value="EAY02273.1"/>
    <property type="molecule type" value="Genomic_DNA"/>
</dbReference>
<dbReference type="GO" id="GO:0008233">
    <property type="term" value="F:peptidase activity"/>
    <property type="evidence" value="ECO:0000318"/>
    <property type="project" value="GO_Central"/>
</dbReference>
<evidence type="ECO:0000256" key="8">
    <source>
        <dbReference type="SAM" id="MobiDB-lite"/>
    </source>
</evidence>
<dbReference type="PANTHER" id="PTHR10942">
    <property type="entry name" value="LEISHMANOLYSIN-LIKE PEPTIDASE"/>
    <property type="match status" value="1"/>
</dbReference>
<dbReference type="FunFam" id="3.90.132.10:FF:000006">
    <property type="entry name" value="GP63-like"/>
    <property type="match status" value="1"/>
</dbReference>